<dbReference type="Pfam" id="PF18962">
    <property type="entry name" value="Por_Secre_tail"/>
    <property type="match status" value="1"/>
</dbReference>
<evidence type="ECO:0000313" key="5">
    <source>
        <dbReference type="Proteomes" id="UP000261082"/>
    </source>
</evidence>
<dbReference type="InterPro" id="IPR011047">
    <property type="entry name" value="Quinoprotein_ADH-like_sf"/>
</dbReference>
<evidence type="ECO:0000256" key="2">
    <source>
        <dbReference type="SAM" id="SignalP"/>
    </source>
</evidence>
<feature type="signal peptide" evidence="2">
    <location>
        <begin position="1"/>
        <end position="20"/>
    </location>
</feature>
<dbReference type="PANTHER" id="PTHR42754:SF1">
    <property type="entry name" value="LIPOPROTEIN"/>
    <property type="match status" value="1"/>
</dbReference>
<keyword evidence="5" id="KW-1185">Reference proteome</keyword>
<dbReference type="OrthoDB" id="9811934at2"/>
<dbReference type="PANTHER" id="PTHR42754">
    <property type="entry name" value="ENDOGLUCANASE"/>
    <property type="match status" value="1"/>
</dbReference>
<accession>A0A3E1QBN9</accession>
<dbReference type="Proteomes" id="UP000261082">
    <property type="component" value="Unassembled WGS sequence"/>
</dbReference>
<feature type="chain" id="PRO_5017776497" evidence="2">
    <location>
        <begin position="21"/>
        <end position="519"/>
    </location>
</feature>
<evidence type="ECO:0000256" key="1">
    <source>
        <dbReference type="ARBA" id="ARBA00022729"/>
    </source>
</evidence>
<dbReference type="EMBL" id="QVID01000001">
    <property type="protein sequence ID" value="RFN59557.1"/>
    <property type="molecule type" value="Genomic_DNA"/>
</dbReference>
<evidence type="ECO:0000259" key="3">
    <source>
        <dbReference type="Pfam" id="PF18962"/>
    </source>
</evidence>
<proteinExistence type="predicted"/>
<organism evidence="4 5">
    <name type="scientific">Marixanthomonas ophiurae</name>
    <dbReference type="NCBI Taxonomy" id="387659"/>
    <lineage>
        <taxon>Bacteria</taxon>
        <taxon>Pseudomonadati</taxon>
        <taxon>Bacteroidota</taxon>
        <taxon>Flavobacteriia</taxon>
        <taxon>Flavobacteriales</taxon>
        <taxon>Flavobacteriaceae</taxon>
        <taxon>Marixanthomonas</taxon>
    </lineage>
</organism>
<dbReference type="SUPFAM" id="SSF50998">
    <property type="entry name" value="Quinoprotein alcohol dehydrogenase-like"/>
    <property type="match status" value="1"/>
</dbReference>
<sequence length="519" mass="57456">MKLKNYVTLVLVLIAATLYAQDPNIIWQRTIGGANEDKRPVLLKTQDGLLVGGTSQSDISGEKTEDSRGGKDFWILKLNDNGDILWQRTIGGSGDDNLTSLSKTNDGGYLIGGFSNSPISGEKTEDSRGGFDYWILKLDESGSILWQKTLGGTEDDDLRTIKQTDDNGFIIYGDSSSEPSGDRTATNKGYPDLWVLKLDSDLSITWQNSYGFLTVPHSPHQAVNLDIVNNGDYIFSSTLNGQNDAYYITRVNASGNVLWDYRYEGNRIELTPFVKATNEGNFIIAGTSSSDISEDKEEDSQGMFDFWVLELNSNGEINWQNTIGGAFGEQPWDITQTQDGGYIVSGNSDSEISGDKTENSQGRDDYWIVKLNNVGVIEWQNTIGAAYADIYAKIIETDDGHFYVCGQSVSSISGDKTENSRGHYDFWLLKLNGTLGLDENSLYSNLTLYPNPTKNTLQLNANNQQIVRVKIFSVKGDLVQQVEGFETSKTIDVSQLASGMYYVQFTAGRQIATKKFIKQ</sequence>
<keyword evidence="1 2" id="KW-0732">Signal</keyword>
<name>A0A3E1QBN9_9FLAO</name>
<dbReference type="RefSeq" id="WP_117158605.1">
    <property type="nucleotide sequence ID" value="NZ_QVID01000001.1"/>
</dbReference>
<reference evidence="4 5" key="1">
    <citation type="journal article" date="2007" name="Int. J. Syst. Evol. Microbiol.">
        <title>Marixanthomonas ophiurae gen. nov., sp. nov., a marine bacterium of the family Flavobacteriaceae isolated from a deep-sea brittle star.</title>
        <authorList>
            <person name="Romanenko L.A."/>
            <person name="Uchino M."/>
            <person name="Frolova G.M."/>
            <person name="Mikhailov V.V."/>
        </authorList>
    </citation>
    <scope>NUCLEOTIDE SEQUENCE [LARGE SCALE GENOMIC DNA]</scope>
    <source>
        <strain evidence="4 5">KMM 3046</strain>
    </source>
</reference>
<feature type="domain" description="Secretion system C-terminal sorting" evidence="3">
    <location>
        <begin position="448"/>
        <end position="517"/>
    </location>
</feature>
<comment type="caution">
    <text evidence="4">The sequence shown here is derived from an EMBL/GenBank/DDBJ whole genome shotgun (WGS) entry which is preliminary data.</text>
</comment>
<evidence type="ECO:0000313" key="4">
    <source>
        <dbReference type="EMBL" id="RFN59557.1"/>
    </source>
</evidence>
<dbReference type="AlphaFoldDB" id="A0A3E1QBN9"/>
<dbReference type="InterPro" id="IPR026444">
    <property type="entry name" value="Secre_tail"/>
</dbReference>
<protein>
    <submittedName>
        <fullName evidence="4">T9SS C-terminal target domain-containing protein</fullName>
    </submittedName>
</protein>
<gene>
    <name evidence="4" type="ORF">DZ858_05715</name>
</gene>
<dbReference type="NCBIfam" id="TIGR04183">
    <property type="entry name" value="Por_Secre_tail"/>
    <property type="match status" value="1"/>
</dbReference>